<dbReference type="Proteomes" id="UP001519460">
    <property type="component" value="Unassembled WGS sequence"/>
</dbReference>
<organism evidence="1 2">
    <name type="scientific">Batillaria attramentaria</name>
    <dbReference type="NCBI Taxonomy" id="370345"/>
    <lineage>
        <taxon>Eukaryota</taxon>
        <taxon>Metazoa</taxon>
        <taxon>Spiralia</taxon>
        <taxon>Lophotrochozoa</taxon>
        <taxon>Mollusca</taxon>
        <taxon>Gastropoda</taxon>
        <taxon>Caenogastropoda</taxon>
        <taxon>Sorbeoconcha</taxon>
        <taxon>Cerithioidea</taxon>
        <taxon>Batillariidae</taxon>
        <taxon>Batillaria</taxon>
    </lineage>
</organism>
<name>A0ABD0M791_9CAEN</name>
<reference evidence="1 2" key="1">
    <citation type="journal article" date="2023" name="Sci. Data">
        <title>Genome assembly of the Korean intertidal mud-creeper Batillaria attramentaria.</title>
        <authorList>
            <person name="Patra A.K."/>
            <person name="Ho P.T."/>
            <person name="Jun S."/>
            <person name="Lee S.J."/>
            <person name="Kim Y."/>
            <person name="Won Y.J."/>
        </authorList>
    </citation>
    <scope>NUCLEOTIDE SEQUENCE [LARGE SCALE GENOMIC DNA]</scope>
    <source>
        <strain evidence="1">Wonlab-2016</strain>
    </source>
</reference>
<evidence type="ECO:0000313" key="1">
    <source>
        <dbReference type="EMBL" id="KAK7507360.1"/>
    </source>
</evidence>
<sequence>MSRCTHFSEVPAVTSEQEIPTIRNIRLRRFSLGEITDISHCSNAIAFTTKKKIEMINASARQHAAQMPRCFRLNMGQQLEMGSIARVFVFRHLHHFVSSYLRANVHSADVTALL</sequence>
<accession>A0ABD0M791</accession>
<protein>
    <submittedName>
        <fullName evidence="1">Uncharacterized protein</fullName>
    </submittedName>
</protein>
<dbReference type="AlphaFoldDB" id="A0ABD0M791"/>
<proteinExistence type="predicted"/>
<gene>
    <name evidence="1" type="ORF">BaRGS_00001295</name>
</gene>
<evidence type="ECO:0000313" key="2">
    <source>
        <dbReference type="Proteomes" id="UP001519460"/>
    </source>
</evidence>
<keyword evidence="2" id="KW-1185">Reference proteome</keyword>
<comment type="caution">
    <text evidence="1">The sequence shown here is derived from an EMBL/GenBank/DDBJ whole genome shotgun (WGS) entry which is preliminary data.</text>
</comment>
<dbReference type="EMBL" id="JACVVK020000004">
    <property type="protein sequence ID" value="KAK7507360.1"/>
    <property type="molecule type" value="Genomic_DNA"/>
</dbReference>